<evidence type="ECO:0000313" key="2">
    <source>
        <dbReference type="Proteomes" id="UP000616151"/>
    </source>
</evidence>
<sequence length="250" mass="25758">MGLLKEKLALVTGAAGGLGASIALGLATEGATVICCDRDIEGAEDVVTRIREKGGQADAVQIDVTDRGAAYAAAAEITAKHGNLDILVNNAGVAGRAMFDDPAMDDVWDRIMAVNLNGTFNVVRAFVPALKASKGVVVNIASVVAFVSGASTAGYVVSKGAIRSLTQVLARDLAEHGVRVNAVAPGIMMTEMARAQLARPNGADWFLNRVMMKRIGEASEIVGPVVFLSSDMSSFITGAVLPVDGGFLAA</sequence>
<organism evidence="1 2">
    <name type="scientific">Taklimakanibacter albus</name>
    <dbReference type="NCBI Taxonomy" id="2800327"/>
    <lineage>
        <taxon>Bacteria</taxon>
        <taxon>Pseudomonadati</taxon>
        <taxon>Pseudomonadota</taxon>
        <taxon>Alphaproteobacteria</taxon>
        <taxon>Hyphomicrobiales</taxon>
        <taxon>Aestuariivirgaceae</taxon>
        <taxon>Taklimakanibacter</taxon>
    </lineage>
</organism>
<dbReference type="Proteomes" id="UP000616151">
    <property type="component" value="Unassembled WGS sequence"/>
</dbReference>
<protein>
    <submittedName>
        <fullName evidence="1">SDR family oxidoreductase</fullName>
    </submittedName>
</protein>
<name>A0ACC5QZ01_9HYPH</name>
<accession>A0ACC5QZ01</accession>
<keyword evidence="2" id="KW-1185">Reference proteome</keyword>
<gene>
    <name evidence="1" type="ORF">JHL16_04360</name>
</gene>
<reference evidence="1" key="1">
    <citation type="submission" date="2021-01" db="EMBL/GenBank/DDBJ databases">
        <authorList>
            <person name="Sun Q."/>
        </authorList>
    </citation>
    <scope>NUCLEOTIDE SEQUENCE</scope>
    <source>
        <strain evidence="1">YIM B02566</strain>
    </source>
</reference>
<comment type="caution">
    <text evidence="1">The sequence shown here is derived from an EMBL/GenBank/DDBJ whole genome shotgun (WGS) entry which is preliminary data.</text>
</comment>
<dbReference type="EMBL" id="JAENHL010000004">
    <property type="protein sequence ID" value="MBK1865574.1"/>
    <property type="molecule type" value="Genomic_DNA"/>
</dbReference>
<evidence type="ECO:0000313" key="1">
    <source>
        <dbReference type="EMBL" id="MBK1865574.1"/>
    </source>
</evidence>
<proteinExistence type="predicted"/>